<organism evidence="12 13">
    <name type="scientific">Undibacterium hunanense</name>
    <dbReference type="NCBI Taxonomy" id="2762292"/>
    <lineage>
        <taxon>Bacteria</taxon>
        <taxon>Pseudomonadati</taxon>
        <taxon>Pseudomonadota</taxon>
        <taxon>Betaproteobacteria</taxon>
        <taxon>Burkholderiales</taxon>
        <taxon>Oxalobacteraceae</taxon>
        <taxon>Undibacterium</taxon>
    </lineage>
</organism>
<keyword evidence="6" id="KW-0812">Transmembrane</keyword>
<comment type="caution">
    <text evidence="12">The sequence shown here is derived from an EMBL/GenBank/DDBJ whole genome shotgun (WGS) entry which is preliminary data.</text>
</comment>
<keyword evidence="3" id="KW-0813">Transport</keyword>
<accession>A0ABR6ZUT4</accession>
<dbReference type="InterPro" id="IPR006260">
    <property type="entry name" value="TonB/TolA_C"/>
</dbReference>
<keyword evidence="9" id="KW-0472">Membrane</keyword>
<keyword evidence="5" id="KW-0997">Cell inner membrane</keyword>
<dbReference type="EMBL" id="JACOGF010000009">
    <property type="protein sequence ID" value="MBC3919343.1"/>
    <property type="molecule type" value="Genomic_DNA"/>
</dbReference>
<keyword evidence="7" id="KW-0653">Protein transport</keyword>
<dbReference type="Gene3D" id="3.30.1150.10">
    <property type="match status" value="2"/>
</dbReference>
<evidence type="ECO:0000313" key="12">
    <source>
        <dbReference type="EMBL" id="MBC3919343.1"/>
    </source>
</evidence>
<evidence type="ECO:0000256" key="5">
    <source>
        <dbReference type="ARBA" id="ARBA00022519"/>
    </source>
</evidence>
<evidence type="ECO:0000256" key="2">
    <source>
        <dbReference type="ARBA" id="ARBA00006555"/>
    </source>
</evidence>
<feature type="domain" description="TonB C-terminal" evidence="11">
    <location>
        <begin position="34"/>
        <end position="130"/>
    </location>
</feature>
<dbReference type="SUPFAM" id="SSF74653">
    <property type="entry name" value="TolA/TonB C-terminal domain"/>
    <property type="match status" value="2"/>
</dbReference>
<evidence type="ECO:0000256" key="10">
    <source>
        <dbReference type="SAM" id="SignalP"/>
    </source>
</evidence>
<evidence type="ECO:0000256" key="6">
    <source>
        <dbReference type="ARBA" id="ARBA00022692"/>
    </source>
</evidence>
<comment type="subcellular location">
    <subcellularLocation>
        <location evidence="1">Cell inner membrane</location>
        <topology evidence="1">Single-pass membrane protein</topology>
        <orientation evidence="1">Periplasmic side</orientation>
    </subcellularLocation>
</comment>
<dbReference type="PANTHER" id="PTHR33446:SF2">
    <property type="entry name" value="PROTEIN TONB"/>
    <property type="match status" value="1"/>
</dbReference>
<gene>
    <name evidence="12" type="ORF">H8L32_17770</name>
</gene>
<dbReference type="RefSeq" id="WP_186948603.1">
    <property type="nucleotide sequence ID" value="NZ_JACOGF010000009.1"/>
</dbReference>
<sequence length="235" mass="26034">MHHSKSIFCFAFLSFYFSIQAFAQVNQQINQNHNEPGSRIIKSGCKASVPTNTLQNLASAIVTLQYIVNEKSEITNIKILKTSGDNLLDEAARTAMSTCSLEAISENEKTKQTWYKTQWEFKSEEQNEVLTAIANNAQPISIRPGVIDMSIVGCTPDYPKEGLKTNLQGTVLFSALIDATGLVTKVTIIESSKSQLLDDAITNRLMEGRCRTKPGTFDGSPASTVTKIRYIFRLK</sequence>
<protein>
    <submittedName>
        <fullName evidence="12">TonB family protein</fullName>
    </submittedName>
</protein>
<keyword evidence="13" id="KW-1185">Reference proteome</keyword>
<dbReference type="InterPro" id="IPR037682">
    <property type="entry name" value="TonB_C"/>
</dbReference>
<reference evidence="12 13" key="1">
    <citation type="submission" date="2020-08" db="EMBL/GenBank/DDBJ databases">
        <title>Novel species isolated from subtropical streams in China.</title>
        <authorList>
            <person name="Lu H."/>
        </authorList>
    </citation>
    <scope>NUCLEOTIDE SEQUENCE [LARGE SCALE GENOMIC DNA]</scope>
    <source>
        <strain evidence="12 13">CY18W</strain>
    </source>
</reference>
<feature type="domain" description="TonB C-terminal" evidence="11">
    <location>
        <begin position="143"/>
        <end position="235"/>
    </location>
</feature>
<evidence type="ECO:0000256" key="1">
    <source>
        <dbReference type="ARBA" id="ARBA00004383"/>
    </source>
</evidence>
<evidence type="ECO:0000256" key="4">
    <source>
        <dbReference type="ARBA" id="ARBA00022475"/>
    </source>
</evidence>
<feature type="chain" id="PRO_5047326935" evidence="10">
    <location>
        <begin position="24"/>
        <end position="235"/>
    </location>
</feature>
<feature type="signal peptide" evidence="10">
    <location>
        <begin position="1"/>
        <end position="23"/>
    </location>
</feature>
<dbReference type="NCBIfam" id="TIGR01352">
    <property type="entry name" value="tonB_Cterm"/>
    <property type="match status" value="2"/>
</dbReference>
<comment type="similarity">
    <text evidence="2">Belongs to the TonB family.</text>
</comment>
<evidence type="ECO:0000259" key="11">
    <source>
        <dbReference type="PROSITE" id="PS52015"/>
    </source>
</evidence>
<evidence type="ECO:0000313" key="13">
    <source>
        <dbReference type="Proteomes" id="UP000650424"/>
    </source>
</evidence>
<dbReference type="PANTHER" id="PTHR33446">
    <property type="entry name" value="PROTEIN TONB-RELATED"/>
    <property type="match status" value="1"/>
</dbReference>
<proteinExistence type="inferred from homology"/>
<dbReference type="Pfam" id="PF03544">
    <property type="entry name" value="TonB_C"/>
    <property type="match status" value="2"/>
</dbReference>
<evidence type="ECO:0000256" key="9">
    <source>
        <dbReference type="ARBA" id="ARBA00023136"/>
    </source>
</evidence>
<evidence type="ECO:0000256" key="8">
    <source>
        <dbReference type="ARBA" id="ARBA00022989"/>
    </source>
</evidence>
<keyword evidence="10" id="KW-0732">Signal</keyword>
<keyword evidence="8" id="KW-1133">Transmembrane helix</keyword>
<keyword evidence="4" id="KW-1003">Cell membrane</keyword>
<dbReference type="PROSITE" id="PS52015">
    <property type="entry name" value="TONB_CTD"/>
    <property type="match status" value="2"/>
</dbReference>
<name>A0ABR6ZUT4_9BURK</name>
<dbReference type="Proteomes" id="UP000650424">
    <property type="component" value="Unassembled WGS sequence"/>
</dbReference>
<dbReference type="InterPro" id="IPR051045">
    <property type="entry name" value="TonB-dependent_transducer"/>
</dbReference>
<evidence type="ECO:0000256" key="3">
    <source>
        <dbReference type="ARBA" id="ARBA00022448"/>
    </source>
</evidence>
<evidence type="ECO:0000256" key="7">
    <source>
        <dbReference type="ARBA" id="ARBA00022927"/>
    </source>
</evidence>